<dbReference type="PANTHER" id="PTHR44027:SF7">
    <property type="entry name" value="DNAJ HOMOLOG SUBFAMILY C MEMBER 5 HOMOLOG"/>
    <property type="match status" value="1"/>
</dbReference>
<sequence>MAHLASQTRRMSTTGDSLYNILNLKKSATPDEVKRAYRQLALRYHPDKNPNDPTTHEKFQDINRAHKILSDQLKRSIYDQYGSLGIYIAEQFGDEYVNTYFVLTSKWFKAFMICLGISTCCFGFCCCCCFCFNFCCGKCKPKTDPRFDETFGRDWGDPAGMSSQQDDAVSEQPKSSGKNYDRDTLDSRGDDDTKPIISLPPPPSSNPAAPSSNATETTNLNQPQGQNHFYSAS</sequence>
<keyword evidence="7" id="KW-0812">Transmembrane</keyword>
<reference evidence="9" key="1">
    <citation type="submission" date="2018-10" db="EMBL/GenBank/DDBJ databases">
        <title>Transcriptome assembly of Aceria tosichella (Wheat curl mite) Type 2.</title>
        <authorList>
            <person name="Scully E.D."/>
            <person name="Geib S.M."/>
            <person name="Palmer N.A."/>
            <person name="Gupta A.K."/>
            <person name="Sarath G."/>
            <person name="Tatineni S."/>
        </authorList>
    </citation>
    <scope>NUCLEOTIDE SEQUENCE</scope>
    <source>
        <strain evidence="9">LincolnNE</strain>
    </source>
</reference>
<evidence type="ECO:0000256" key="2">
    <source>
        <dbReference type="ARBA" id="ARBA00023136"/>
    </source>
</evidence>
<evidence type="ECO:0000256" key="5">
    <source>
        <dbReference type="ARBA" id="ARBA00023288"/>
    </source>
</evidence>
<evidence type="ECO:0000256" key="4">
    <source>
        <dbReference type="ARBA" id="ARBA00023186"/>
    </source>
</evidence>
<feature type="domain" description="J" evidence="8">
    <location>
        <begin position="17"/>
        <end position="82"/>
    </location>
</feature>
<keyword evidence="5" id="KW-0449">Lipoprotein</keyword>
<evidence type="ECO:0000259" key="8">
    <source>
        <dbReference type="PROSITE" id="PS50076"/>
    </source>
</evidence>
<keyword evidence="4" id="KW-0143">Chaperone</keyword>
<proteinExistence type="predicted"/>
<dbReference type="CDD" id="cd06257">
    <property type="entry name" value="DnaJ"/>
    <property type="match status" value="1"/>
</dbReference>
<gene>
    <name evidence="9" type="primary">CSP</name>
    <name evidence="9" type="ORF">g.12340</name>
</gene>
<dbReference type="InterPro" id="IPR036869">
    <property type="entry name" value="J_dom_sf"/>
</dbReference>
<feature type="transmembrane region" description="Helical" evidence="7">
    <location>
        <begin position="110"/>
        <end position="136"/>
    </location>
</feature>
<dbReference type="AlphaFoldDB" id="A0A6G1SLU6"/>
<feature type="region of interest" description="Disordered" evidence="6">
    <location>
        <begin position="150"/>
        <end position="233"/>
    </location>
</feature>
<feature type="compositionally biased region" description="Basic and acidic residues" evidence="6">
    <location>
        <begin position="179"/>
        <end position="194"/>
    </location>
</feature>
<keyword evidence="3" id="KW-0564">Palmitate</keyword>
<feature type="compositionally biased region" description="Polar residues" evidence="6">
    <location>
        <begin position="161"/>
        <end position="178"/>
    </location>
</feature>
<dbReference type="EMBL" id="GGYP01006735">
    <property type="protein sequence ID" value="MDE51506.1"/>
    <property type="molecule type" value="Transcribed_RNA"/>
</dbReference>
<protein>
    <submittedName>
        <fullName evidence="9">Cysteine string protein</fullName>
    </submittedName>
</protein>
<dbReference type="InterPro" id="IPR051434">
    <property type="entry name" value="DnaJ_C_subfamily_member5"/>
</dbReference>
<dbReference type="PANTHER" id="PTHR44027">
    <property type="entry name" value="DNAJ HOMOLOG SUBFAMILY C MEMBER 5 HOMOLOG"/>
    <property type="match status" value="1"/>
</dbReference>
<organism evidence="9">
    <name type="scientific">Aceria tosichella</name>
    <name type="common">wheat curl mite</name>
    <dbReference type="NCBI Taxonomy" id="561515"/>
    <lineage>
        <taxon>Eukaryota</taxon>
        <taxon>Metazoa</taxon>
        <taxon>Ecdysozoa</taxon>
        <taxon>Arthropoda</taxon>
        <taxon>Chelicerata</taxon>
        <taxon>Arachnida</taxon>
        <taxon>Acari</taxon>
        <taxon>Acariformes</taxon>
        <taxon>Trombidiformes</taxon>
        <taxon>Prostigmata</taxon>
        <taxon>Eupodina</taxon>
        <taxon>Eriophyoidea</taxon>
        <taxon>Eriophyidae</taxon>
        <taxon>Eriophyinae</taxon>
        <taxon>Aceriini</taxon>
        <taxon>Aceria</taxon>
    </lineage>
</organism>
<dbReference type="GO" id="GO:0016020">
    <property type="term" value="C:membrane"/>
    <property type="evidence" value="ECO:0007669"/>
    <property type="project" value="UniProtKB-SubCell"/>
</dbReference>
<keyword evidence="2 7" id="KW-0472">Membrane</keyword>
<evidence type="ECO:0000256" key="7">
    <source>
        <dbReference type="SAM" id="Phobius"/>
    </source>
</evidence>
<evidence type="ECO:0000256" key="3">
    <source>
        <dbReference type="ARBA" id="ARBA00023139"/>
    </source>
</evidence>
<dbReference type="GO" id="GO:0005737">
    <property type="term" value="C:cytoplasm"/>
    <property type="evidence" value="ECO:0007669"/>
    <property type="project" value="UniProtKB-ARBA"/>
</dbReference>
<keyword evidence="7" id="KW-1133">Transmembrane helix</keyword>
<evidence type="ECO:0000256" key="1">
    <source>
        <dbReference type="ARBA" id="ARBA00004635"/>
    </source>
</evidence>
<comment type="subcellular location">
    <subcellularLocation>
        <location evidence="1">Membrane</location>
        <topology evidence="1">Lipid-anchor</topology>
    </subcellularLocation>
</comment>
<evidence type="ECO:0000256" key="6">
    <source>
        <dbReference type="SAM" id="MobiDB-lite"/>
    </source>
</evidence>
<dbReference type="Gene3D" id="1.10.287.110">
    <property type="entry name" value="DnaJ domain"/>
    <property type="match status" value="1"/>
</dbReference>
<accession>A0A6G1SLU6</accession>
<dbReference type="SMART" id="SM00271">
    <property type="entry name" value="DnaJ"/>
    <property type="match status" value="1"/>
</dbReference>
<name>A0A6G1SLU6_9ACAR</name>
<evidence type="ECO:0000313" key="9">
    <source>
        <dbReference type="EMBL" id="MDE51506.1"/>
    </source>
</evidence>
<feature type="compositionally biased region" description="Polar residues" evidence="6">
    <location>
        <begin position="215"/>
        <end position="233"/>
    </location>
</feature>
<dbReference type="Pfam" id="PF00226">
    <property type="entry name" value="DnaJ"/>
    <property type="match status" value="1"/>
</dbReference>
<dbReference type="SUPFAM" id="SSF46565">
    <property type="entry name" value="Chaperone J-domain"/>
    <property type="match status" value="1"/>
</dbReference>
<dbReference type="InterPro" id="IPR001623">
    <property type="entry name" value="DnaJ_domain"/>
</dbReference>
<dbReference type="PROSITE" id="PS50076">
    <property type="entry name" value="DNAJ_2"/>
    <property type="match status" value="1"/>
</dbReference>
<dbReference type="PRINTS" id="PR00625">
    <property type="entry name" value="JDOMAIN"/>
</dbReference>